<keyword evidence="1" id="KW-0812">Transmembrane</keyword>
<feature type="transmembrane region" description="Helical" evidence="1">
    <location>
        <begin position="6"/>
        <end position="29"/>
    </location>
</feature>
<proteinExistence type="predicted"/>
<name>A0A6J6IFY4_9ZZZZ</name>
<dbReference type="EMBL" id="CAEZUP010000124">
    <property type="protein sequence ID" value="CAB4623584.1"/>
    <property type="molecule type" value="Genomic_DNA"/>
</dbReference>
<keyword evidence="1" id="KW-0472">Membrane</keyword>
<sequence length="39" mass="4458">MTETALFIFGGVITLIVFIGILIYAMMSFSRWSERDSKI</sequence>
<evidence type="ECO:0000256" key="1">
    <source>
        <dbReference type="SAM" id="Phobius"/>
    </source>
</evidence>
<keyword evidence="1" id="KW-1133">Transmembrane helix</keyword>
<dbReference type="AlphaFoldDB" id="A0A6J6IFY4"/>
<accession>A0A6J6IFY4</accession>
<reference evidence="2" key="1">
    <citation type="submission" date="2020-05" db="EMBL/GenBank/DDBJ databases">
        <authorList>
            <person name="Chiriac C."/>
            <person name="Salcher M."/>
            <person name="Ghai R."/>
            <person name="Kavagutti S V."/>
        </authorList>
    </citation>
    <scope>NUCLEOTIDE SEQUENCE</scope>
</reference>
<gene>
    <name evidence="2" type="ORF">UFOPK1835_01985</name>
</gene>
<organism evidence="2">
    <name type="scientific">freshwater metagenome</name>
    <dbReference type="NCBI Taxonomy" id="449393"/>
    <lineage>
        <taxon>unclassified sequences</taxon>
        <taxon>metagenomes</taxon>
        <taxon>ecological metagenomes</taxon>
    </lineage>
</organism>
<evidence type="ECO:0000313" key="2">
    <source>
        <dbReference type="EMBL" id="CAB4623584.1"/>
    </source>
</evidence>
<protein>
    <submittedName>
        <fullName evidence="2">Unannotated protein</fullName>
    </submittedName>
</protein>